<dbReference type="AlphaFoldDB" id="A0A2R4WXB7"/>
<proteinExistence type="predicted"/>
<keyword evidence="2" id="KW-1185">Reference proteome</keyword>
<dbReference type="EMBL" id="CP028847">
    <property type="protein sequence ID" value="AWB26176.1"/>
    <property type="molecule type" value="Genomic_DNA"/>
</dbReference>
<gene>
    <name evidence="1" type="ORF">DA075_35485</name>
</gene>
<reference evidence="1 2" key="1">
    <citation type="submission" date="2018-04" db="EMBL/GenBank/DDBJ databases">
        <title>Methylobacterium sp. PR1016A genome.</title>
        <authorList>
            <person name="Park W."/>
        </authorList>
    </citation>
    <scope>NUCLEOTIDE SEQUENCE [LARGE SCALE GENOMIC DNA]</scope>
    <source>
        <strain evidence="1 2">PR1016A</strain>
        <plasmid evidence="1 2">unnamed3</plasmid>
    </source>
</reference>
<geneLocation type="plasmid" evidence="1 2">
    <name>unnamed3</name>
</geneLocation>
<evidence type="ECO:0000313" key="1">
    <source>
        <dbReference type="EMBL" id="AWB26176.1"/>
    </source>
</evidence>
<evidence type="ECO:0000313" key="2">
    <source>
        <dbReference type="Proteomes" id="UP000244755"/>
    </source>
</evidence>
<keyword evidence="1" id="KW-0614">Plasmid</keyword>
<dbReference type="RefSeq" id="WP_099957706.1">
    <property type="nucleotide sequence ID" value="NZ_CP028847.1"/>
</dbReference>
<organism evidence="1 2">
    <name type="scientific">Methylobacterium currus</name>
    <dbReference type="NCBI Taxonomy" id="2051553"/>
    <lineage>
        <taxon>Bacteria</taxon>
        <taxon>Pseudomonadati</taxon>
        <taxon>Pseudomonadota</taxon>
        <taxon>Alphaproteobacteria</taxon>
        <taxon>Hyphomicrobiales</taxon>
        <taxon>Methylobacteriaceae</taxon>
        <taxon>Methylobacterium</taxon>
    </lineage>
</organism>
<dbReference type="KEGG" id="mee:DA075_35485"/>
<accession>A0A2R4WXB7</accession>
<protein>
    <submittedName>
        <fullName evidence="1">Uncharacterized protein</fullName>
    </submittedName>
</protein>
<dbReference type="Proteomes" id="UP000244755">
    <property type="component" value="Plasmid unnamed3"/>
</dbReference>
<sequence length="128" mass="13776">MPTINLRNPFRRDGARPPLRQRAASLKAAAARAIRGETPPLGTADPALIALEAEFRAAAADYYAADTAIGVVHETYEEPPMPAALRVSRLDWIEHTIPEPTRRQPRAGACGSCRMAAARWRSCAGAGT</sequence>
<name>A0A2R4WXB7_9HYPH</name>